<evidence type="ECO:0000313" key="3">
    <source>
        <dbReference type="Proteomes" id="UP000660339"/>
    </source>
</evidence>
<dbReference type="PANTHER" id="PTHR12461:SF105">
    <property type="entry name" value="HYPOXIA-INDUCIBLE FACTOR 1-ALPHA INHIBITOR"/>
    <property type="match status" value="1"/>
</dbReference>
<dbReference type="PANTHER" id="PTHR12461">
    <property type="entry name" value="HYPOXIA-INDUCIBLE FACTOR 1 ALPHA INHIBITOR-RELATED"/>
    <property type="match status" value="1"/>
</dbReference>
<feature type="domain" description="JmjC" evidence="1">
    <location>
        <begin position="118"/>
        <end position="267"/>
    </location>
</feature>
<dbReference type="Pfam" id="PF13621">
    <property type="entry name" value="Cupin_8"/>
    <property type="match status" value="1"/>
</dbReference>
<sequence length="369" mass="41557">MADMPITLDNVKRVDSISVEDFQRDHVSTHTPVIVRNLQQGTRLGGLTTEEAFAAAFGDQVIQVQQNYTSPLSRSTAAARRQGLSQKVRNRIEDQRLDAYLEHVRDNPDTDLLCVEYRTPQALTAALRVPEICLGADRAEDLVTFTFVANQGNYAHLHFDGDFRNVLLYQVFGRKRVVMVPLDAQEKISPAMNFSKLLIQNMGEEEKLHLLRYLGAYDCVLQPGEAIYFPPSIWHYVEYIDTGMSINFRFGRDPFAAKVVDANRVPFYPDLHAVLGRVTRLPQGPERAALQERIWAETEPVLAAAHADSTQRHRAVDALYRSLSDTVPGGPARPLQVGIDCPVAEAMAVERYDDTVRAWRRELMLGDPI</sequence>
<proteinExistence type="predicted"/>
<evidence type="ECO:0000313" key="2">
    <source>
        <dbReference type="EMBL" id="GIG16735.1"/>
    </source>
</evidence>
<name>A0A8J3LLE1_9ACTN</name>
<dbReference type="EMBL" id="BONJ01000028">
    <property type="protein sequence ID" value="GIG16735.1"/>
    <property type="molecule type" value="Genomic_DNA"/>
</dbReference>
<dbReference type="Proteomes" id="UP000660339">
    <property type="component" value="Unassembled WGS sequence"/>
</dbReference>
<dbReference type="SUPFAM" id="SSF51197">
    <property type="entry name" value="Clavaminate synthase-like"/>
    <property type="match status" value="1"/>
</dbReference>
<dbReference type="AlphaFoldDB" id="A0A8J3LLE1"/>
<reference evidence="2" key="1">
    <citation type="submission" date="2021-01" db="EMBL/GenBank/DDBJ databases">
        <title>Whole genome shotgun sequence of Catellatospora methionotrophica NBRC 14553.</title>
        <authorList>
            <person name="Komaki H."/>
            <person name="Tamura T."/>
        </authorList>
    </citation>
    <scope>NUCLEOTIDE SEQUENCE</scope>
    <source>
        <strain evidence="2">NBRC 14553</strain>
    </source>
</reference>
<protein>
    <recommendedName>
        <fullName evidence="1">JmjC domain-containing protein</fullName>
    </recommendedName>
</protein>
<dbReference type="PROSITE" id="PS51184">
    <property type="entry name" value="JMJC"/>
    <property type="match status" value="1"/>
</dbReference>
<dbReference type="InterPro" id="IPR041667">
    <property type="entry name" value="Cupin_8"/>
</dbReference>
<organism evidence="2 3">
    <name type="scientific">Catellatospora methionotrophica</name>
    <dbReference type="NCBI Taxonomy" id="121620"/>
    <lineage>
        <taxon>Bacteria</taxon>
        <taxon>Bacillati</taxon>
        <taxon>Actinomycetota</taxon>
        <taxon>Actinomycetes</taxon>
        <taxon>Micromonosporales</taxon>
        <taxon>Micromonosporaceae</taxon>
        <taxon>Catellatospora</taxon>
    </lineage>
</organism>
<comment type="caution">
    <text evidence="2">The sequence shown here is derived from an EMBL/GenBank/DDBJ whole genome shotgun (WGS) entry which is preliminary data.</text>
</comment>
<keyword evidence="3" id="KW-1185">Reference proteome</keyword>
<dbReference type="Gene3D" id="2.60.120.650">
    <property type="entry name" value="Cupin"/>
    <property type="match status" value="1"/>
</dbReference>
<accession>A0A8J3LLE1</accession>
<evidence type="ECO:0000259" key="1">
    <source>
        <dbReference type="PROSITE" id="PS51184"/>
    </source>
</evidence>
<gene>
    <name evidence="2" type="ORF">Cme02nite_50670</name>
</gene>
<dbReference type="InterPro" id="IPR003347">
    <property type="entry name" value="JmjC_dom"/>
</dbReference>